<comment type="caution">
    <text evidence="1">The sequence shown here is derived from an EMBL/GenBank/DDBJ whole genome shotgun (WGS) entry which is preliminary data.</text>
</comment>
<dbReference type="Proteomes" id="UP000286415">
    <property type="component" value="Unassembled WGS sequence"/>
</dbReference>
<proteinExistence type="predicted"/>
<organism evidence="1 2">
    <name type="scientific">Clonorchis sinensis</name>
    <name type="common">Chinese liver fluke</name>
    <dbReference type="NCBI Taxonomy" id="79923"/>
    <lineage>
        <taxon>Eukaryota</taxon>
        <taxon>Metazoa</taxon>
        <taxon>Spiralia</taxon>
        <taxon>Lophotrochozoa</taxon>
        <taxon>Platyhelminthes</taxon>
        <taxon>Trematoda</taxon>
        <taxon>Digenea</taxon>
        <taxon>Opisthorchiida</taxon>
        <taxon>Opisthorchiata</taxon>
        <taxon>Opisthorchiidae</taxon>
        <taxon>Clonorchis</taxon>
    </lineage>
</organism>
<reference evidence="1 2" key="2">
    <citation type="journal article" date="2021" name="Genomics">
        <title>High-quality reference genome for Clonorchis sinensis.</title>
        <authorList>
            <person name="Young N.D."/>
            <person name="Stroehlein A.J."/>
            <person name="Kinkar L."/>
            <person name="Wang T."/>
            <person name="Sohn W.M."/>
            <person name="Chang B.C.H."/>
            <person name="Kaur P."/>
            <person name="Weisz D."/>
            <person name="Dudchenko O."/>
            <person name="Aiden E.L."/>
            <person name="Korhonen P.K."/>
            <person name="Gasser R.B."/>
        </authorList>
    </citation>
    <scope>NUCLEOTIDE SEQUENCE [LARGE SCALE GENOMIC DNA]</scope>
    <source>
        <strain evidence="1">Cs-k2</strain>
    </source>
</reference>
<dbReference type="EMBL" id="NIRI02000056">
    <property type="protein sequence ID" value="KAG5442950.1"/>
    <property type="molecule type" value="Genomic_DNA"/>
</dbReference>
<name>A0A8T1M1E4_CLOSI</name>
<sequence length="76" mass="8394">MCTNALVTLALHMSFSSTETDKRDSVANFSKEVSSPQLSGSVDSFLSSLFEYFQPPTRSVHVLWMATTATIILSFK</sequence>
<evidence type="ECO:0000313" key="1">
    <source>
        <dbReference type="EMBL" id="KAG5442950.1"/>
    </source>
</evidence>
<evidence type="ECO:0000313" key="2">
    <source>
        <dbReference type="Proteomes" id="UP000286415"/>
    </source>
</evidence>
<accession>A0A8T1M1E4</accession>
<keyword evidence="2" id="KW-1185">Reference proteome</keyword>
<gene>
    <name evidence="1" type="ORF">CSKR_104794</name>
</gene>
<reference evidence="1 2" key="1">
    <citation type="journal article" date="2018" name="Biotechnol. Adv.">
        <title>Improved genomic resources and new bioinformatic workflow for the carcinogenic parasite Clonorchis sinensis: Biotechnological implications.</title>
        <authorList>
            <person name="Wang D."/>
            <person name="Korhonen P.K."/>
            <person name="Gasser R.B."/>
            <person name="Young N.D."/>
        </authorList>
    </citation>
    <scope>NUCLEOTIDE SEQUENCE [LARGE SCALE GENOMIC DNA]</scope>
    <source>
        <strain evidence="1">Cs-k2</strain>
    </source>
</reference>
<protein>
    <submittedName>
        <fullName evidence="1">Uncharacterized protein</fullName>
    </submittedName>
</protein>